<sequence length="176" mass="20622">MFTVTCAICNKSVFLGRFKFIGGYVCKACYAIVSRHFTETIVQKEYADLLEIYNQYKKNQLCIDEFEITKKIENIVLFDEKHKLICLPNHRMFTSGNRLPEIFKYTQIKKCEIREKQAQDNWIEKLHVDIFLQDNEQPRVSIVLLAKAVRKSSFAYVKALELSKRIVSELEEVIAS</sequence>
<reference evidence="2 3" key="1">
    <citation type="submission" date="2016-10" db="EMBL/GenBank/DDBJ databases">
        <authorList>
            <person name="de Groot N.N."/>
        </authorList>
    </citation>
    <scope>NUCLEOTIDE SEQUENCE [LARGE SCALE GENOMIC DNA]</scope>
    <source>
        <strain evidence="2 3">DSM 13305</strain>
    </source>
</reference>
<dbReference type="InterPro" id="IPR027872">
    <property type="entry name" value="DUF4428"/>
</dbReference>
<protein>
    <recommendedName>
        <fullName evidence="1">DUF4428 domain-containing protein</fullName>
    </recommendedName>
</protein>
<dbReference type="RefSeq" id="WP_091744756.1">
    <property type="nucleotide sequence ID" value="NZ_FODY01000005.1"/>
</dbReference>
<dbReference type="Pfam" id="PF14471">
    <property type="entry name" value="DUF4428"/>
    <property type="match status" value="1"/>
</dbReference>
<feature type="domain" description="DUF4428" evidence="1">
    <location>
        <begin position="5"/>
        <end position="46"/>
    </location>
</feature>
<organism evidence="2 3">
    <name type="scientific">Propionispora vibrioides</name>
    <dbReference type="NCBI Taxonomy" id="112903"/>
    <lineage>
        <taxon>Bacteria</taxon>
        <taxon>Bacillati</taxon>
        <taxon>Bacillota</taxon>
        <taxon>Negativicutes</taxon>
        <taxon>Selenomonadales</taxon>
        <taxon>Sporomusaceae</taxon>
        <taxon>Propionispora</taxon>
    </lineage>
</organism>
<dbReference type="OrthoDB" id="2060769at2"/>
<name>A0A1H8SHG3_9FIRM</name>
<evidence type="ECO:0000313" key="2">
    <source>
        <dbReference type="EMBL" id="SEO78112.1"/>
    </source>
</evidence>
<accession>A0A1H8SHG3</accession>
<keyword evidence="3" id="KW-1185">Reference proteome</keyword>
<evidence type="ECO:0000259" key="1">
    <source>
        <dbReference type="Pfam" id="PF14471"/>
    </source>
</evidence>
<evidence type="ECO:0000313" key="3">
    <source>
        <dbReference type="Proteomes" id="UP000198847"/>
    </source>
</evidence>
<proteinExistence type="predicted"/>
<dbReference type="AlphaFoldDB" id="A0A1H8SHG3"/>
<dbReference type="STRING" id="112903.SAMN04490178_10564"/>
<dbReference type="EMBL" id="FODY01000005">
    <property type="protein sequence ID" value="SEO78112.1"/>
    <property type="molecule type" value="Genomic_DNA"/>
</dbReference>
<gene>
    <name evidence="2" type="ORF">SAMN04490178_10564</name>
</gene>
<dbReference type="Proteomes" id="UP000198847">
    <property type="component" value="Unassembled WGS sequence"/>
</dbReference>